<evidence type="ECO:0000313" key="1">
    <source>
        <dbReference type="EMBL" id="MFD0704143.1"/>
    </source>
</evidence>
<name>A0ABW2Y567_9BIFI</name>
<proteinExistence type="predicted"/>
<reference evidence="2" key="1">
    <citation type="journal article" date="2019" name="Int. J. Syst. Evol. Microbiol.">
        <title>The Global Catalogue of Microorganisms (GCM) 10K type strain sequencing project: providing services to taxonomists for standard genome sequencing and annotation.</title>
        <authorList>
            <consortium name="The Broad Institute Genomics Platform"/>
            <consortium name="The Broad Institute Genome Sequencing Center for Infectious Disease"/>
            <person name="Wu L."/>
            <person name="Ma J."/>
        </authorList>
    </citation>
    <scope>NUCLEOTIDE SEQUENCE [LARGE SCALE GENOMIC DNA]</scope>
    <source>
        <strain evidence="2">CCM 8604</strain>
    </source>
</reference>
<comment type="caution">
    <text evidence="1">The sequence shown here is derived from an EMBL/GenBank/DDBJ whole genome shotgun (WGS) entry which is preliminary data.</text>
</comment>
<organism evidence="1 2">
    <name type="scientific">Alloscardovia venturai</name>
    <dbReference type="NCBI Taxonomy" id="1769421"/>
    <lineage>
        <taxon>Bacteria</taxon>
        <taxon>Bacillati</taxon>
        <taxon>Actinomycetota</taxon>
        <taxon>Actinomycetes</taxon>
        <taxon>Bifidobacteriales</taxon>
        <taxon>Bifidobacteriaceae</taxon>
        <taxon>Alloscardovia</taxon>
    </lineage>
</organism>
<dbReference type="EMBL" id="JBHTHQ010000001">
    <property type="protein sequence ID" value="MFD0704143.1"/>
    <property type="molecule type" value="Genomic_DNA"/>
</dbReference>
<protein>
    <submittedName>
        <fullName evidence="1">Uncharacterized protein</fullName>
    </submittedName>
</protein>
<evidence type="ECO:0000313" key="2">
    <source>
        <dbReference type="Proteomes" id="UP001597036"/>
    </source>
</evidence>
<gene>
    <name evidence="1" type="ORF">ACFQY8_00015</name>
</gene>
<sequence length="93" mass="10325">MTDLQINYQTLYGLQSALVNIGSTIDGIAKVNVDHDGLGHEDVAQAMEDFLQGFEVHKHEFTKNAQKMADEAGNIAEAFQKLDQDMSHFDQEG</sequence>
<keyword evidence="2" id="KW-1185">Reference proteome</keyword>
<dbReference type="Proteomes" id="UP001597036">
    <property type="component" value="Unassembled WGS sequence"/>
</dbReference>
<accession>A0ABW2Y567</accession>